<dbReference type="InterPro" id="IPR023187">
    <property type="entry name" value="Tscrpt_reg_MarR-type_CS"/>
</dbReference>
<dbReference type="AlphaFoldDB" id="A0A0M5LYA5"/>
<dbReference type="KEGG" id="aaq:AOC05_18220"/>
<gene>
    <name evidence="5" type="ORF">AOC05_18220</name>
</gene>
<keyword evidence="3" id="KW-0804">Transcription</keyword>
<organism evidence="5 6">
    <name type="scientific">Arthrobacter alpinus</name>
    <dbReference type="NCBI Taxonomy" id="656366"/>
    <lineage>
        <taxon>Bacteria</taxon>
        <taxon>Bacillati</taxon>
        <taxon>Actinomycetota</taxon>
        <taxon>Actinomycetes</taxon>
        <taxon>Micrococcales</taxon>
        <taxon>Micrococcaceae</taxon>
        <taxon>Arthrobacter</taxon>
    </lineage>
</organism>
<dbReference type="Pfam" id="PF12802">
    <property type="entry name" value="MarR_2"/>
    <property type="match status" value="1"/>
</dbReference>
<name>A0A0M5LYA5_9MICC</name>
<dbReference type="PATRIC" id="fig|656366.3.peg.3932"/>
<protein>
    <submittedName>
        <fullName evidence="5">MarR family transcriptional regulator</fullName>
    </submittedName>
</protein>
<dbReference type="SMART" id="SM00347">
    <property type="entry name" value="HTH_MARR"/>
    <property type="match status" value="1"/>
</dbReference>
<dbReference type="EMBL" id="CP012677">
    <property type="protein sequence ID" value="ALE94387.1"/>
    <property type="molecule type" value="Genomic_DNA"/>
</dbReference>
<accession>A0A0M5LYA5</accession>
<proteinExistence type="predicted"/>
<evidence type="ECO:0000256" key="1">
    <source>
        <dbReference type="ARBA" id="ARBA00023015"/>
    </source>
</evidence>
<dbReference type="InterPro" id="IPR036388">
    <property type="entry name" value="WH-like_DNA-bd_sf"/>
</dbReference>
<dbReference type="PROSITE" id="PS50995">
    <property type="entry name" value="HTH_MARR_2"/>
    <property type="match status" value="1"/>
</dbReference>
<sequence length="153" mass="16468">MPLAGCEETPDQTRTADAGLLAAELRVAIMRTSRRVRAEGASREISPGQYSVLVGVVDGARTSGQLAEREQIQAPSMTRIVNGLVAAGFVTREASPQDGRQVLVRITSAGTEVLRQARSRRTQWLAQRVAALTTEERATLHRAALILTEMSGS</sequence>
<dbReference type="InterPro" id="IPR036390">
    <property type="entry name" value="WH_DNA-bd_sf"/>
</dbReference>
<dbReference type="PROSITE" id="PS01117">
    <property type="entry name" value="HTH_MARR_1"/>
    <property type="match status" value="1"/>
</dbReference>
<dbReference type="PANTHER" id="PTHR39515:SF2">
    <property type="entry name" value="HTH-TYPE TRANSCRIPTIONAL REGULATOR RV0880"/>
    <property type="match status" value="1"/>
</dbReference>
<feature type="domain" description="HTH marR-type" evidence="4">
    <location>
        <begin position="22"/>
        <end position="149"/>
    </location>
</feature>
<evidence type="ECO:0000256" key="3">
    <source>
        <dbReference type="ARBA" id="ARBA00023163"/>
    </source>
</evidence>
<keyword evidence="2" id="KW-0238">DNA-binding</keyword>
<reference evidence="6" key="1">
    <citation type="submission" date="2015-09" db="EMBL/GenBank/DDBJ databases">
        <title>Complete genome of Arthrobacter alpinus strain R3.8.</title>
        <authorList>
            <person name="See-Too W.S."/>
            <person name="Chan K.G."/>
        </authorList>
    </citation>
    <scope>NUCLEOTIDE SEQUENCE [LARGE SCALE GENOMIC DNA]</scope>
    <source>
        <strain evidence="6">R3.8</strain>
    </source>
</reference>
<evidence type="ECO:0000313" key="5">
    <source>
        <dbReference type="EMBL" id="ALE94387.1"/>
    </source>
</evidence>
<evidence type="ECO:0000256" key="2">
    <source>
        <dbReference type="ARBA" id="ARBA00023125"/>
    </source>
</evidence>
<evidence type="ECO:0000313" key="6">
    <source>
        <dbReference type="Proteomes" id="UP000062833"/>
    </source>
</evidence>
<dbReference type="GO" id="GO:0003677">
    <property type="term" value="F:DNA binding"/>
    <property type="evidence" value="ECO:0007669"/>
    <property type="project" value="UniProtKB-KW"/>
</dbReference>
<dbReference type="Proteomes" id="UP000062833">
    <property type="component" value="Chromosome"/>
</dbReference>
<keyword evidence="1" id="KW-0805">Transcription regulation</keyword>
<dbReference type="PRINTS" id="PR00598">
    <property type="entry name" value="HTHMARR"/>
</dbReference>
<evidence type="ECO:0000259" key="4">
    <source>
        <dbReference type="PROSITE" id="PS50995"/>
    </source>
</evidence>
<keyword evidence="6" id="KW-1185">Reference proteome</keyword>
<dbReference type="Gene3D" id="1.10.10.10">
    <property type="entry name" value="Winged helix-like DNA-binding domain superfamily/Winged helix DNA-binding domain"/>
    <property type="match status" value="1"/>
</dbReference>
<dbReference type="GO" id="GO:0003700">
    <property type="term" value="F:DNA-binding transcription factor activity"/>
    <property type="evidence" value="ECO:0007669"/>
    <property type="project" value="InterPro"/>
</dbReference>
<dbReference type="InterPro" id="IPR052526">
    <property type="entry name" value="HTH-type_Bedaq_tolerance"/>
</dbReference>
<dbReference type="PANTHER" id="PTHR39515">
    <property type="entry name" value="CONSERVED PROTEIN"/>
    <property type="match status" value="1"/>
</dbReference>
<dbReference type="InterPro" id="IPR000835">
    <property type="entry name" value="HTH_MarR-typ"/>
</dbReference>
<dbReference type="SUPFAM" id="SSF46785">
    <property type="entry name" value="Winged helix' DNA-binding domain"/>
    <property type="match status" value="1"/>
</dbReference>